<evidence type="ECO:0008006" key="4">
    <source>
        <dbReference type="Google" id="ProtNLM"/>
    </source>
</evidence>
<evidence type="ECO:0000313" key="3">
    <source>
        <dbReference type="Proteomes" id="UP000199312"/>
    </source>
</evidence>
<dbReference type="RefSeq" id="WP_143102408.1">
    <property type="nucleotide sequence ID" value="NZ_FOZP01000005.1"/>
</dbReference>
<evidence type="ECO:0000256" key="1">
    <source>
        <dbReference type="SAM" id="SignalP"/>
    </source>
</evidence>
<dbReference type="EMBL" id="FOZP01000005">
    <property type="protein sequence ID" value="SFS59964.1"/>
    <property type="molecule type" value="Genomic_DNA"/>
</dbReference>
<name>A0A1I6R5N5_9FLAO</name>
<proteinExistence type="predicted"/>
<dbReference type="STRING" id="593133.SAMN04488006_2243"/>
<dbReference type="OrthoDB" id="791021at2"/>
<feature type="signal peptide" evidence="1">
    <location>
        <begin position="1"/>
        <end position="19"/>
    </location>
</feature>
<protein>
    <recommendedName>
        <fullName evidence="4">Outer membrane protein beta-barrel domain-containing protein</fullName>
    </recommendedName>
</protein>
<gene>
    <name evidence="2" type="ORF">SAMN04488006_2243</name>
</gene>
<keyword evidence="3" id="KW-1185">Reference proteome</keyword>
<dbReference type="Proteomes" id="UP000199312">
    <property type="component" value="Unassembled WGS sequence"/>
</dbReference>
<accession>A0A1I6R5N5</accession>
<feature type="chain" id="PRO_5011739970" description="Outer membrane protein beta-barrel domain-containing protein" evidence="1">
    <location>
        <begin position="20"/>
        <end position="173"/>
    </location>
</feature>
<keyword evidence="1" id="KW-0732">Signal</keyword>
<evidence type="ECO:0000313" key="2">
    <source>
        <dbReference type="EMBL" id="SFS59964.1"/>
    </source>
</evidence>
<sequence length="173" mass="19799">MTKIFTVLCIFFYANFIVAQENVDTYNRNFKLAVGVNSGLPLNDPYNFNLGSDVRLQYRISETYALCLTAGYSNLYLKDNGINFGYIPVKVGYKSFIFKNEFYVMGELGGAFSTTKEYDNNTVFFSPSIGFATKYVDISLHYQFLKDFPITKDNKVDNGLDQLLIRLAYVFDL</sequence>
<reference evidence="3" key="1">
    <citation type="submission" date="2016-10" db="EMBL/GenBank/DDBJ databases">
        <authorList>
            <person name="Varghese N."/>
            <person name="Submissions S."/>
        </authorList>
    </citation>
    <scope>NUCLEOTIDE SEQUENCE [LARGE SCALE GENOMIC DNA]</scope>
    <source>
        <strain evidence="3">DSM 24450</strain>
    </source>
</reference>
<dbReference type="AlphaFoldDB" id="A0A1I6R5N5"/>
<organism evidence="2 3">
    <name type="scientific">Lutibacter maritimus</name>
    <dbReference type="NCBI Taxonomy" id="593133"/>
    <lineage>
        <taxon>Bacteria</taxon>
        <taxon>Pseudomonadati</taxon>
        <taxon>Bacteroidota</taxon>
        <taxon>Flavobacteriia</taxon>
        <taxon>Flavobacteriales</taxon>
        <taxon>Flavobacteriaceae</taxon>
        <taxon>Lutibacter</taxon>
    </lineage>
</organism>